<dbReference type="Proteomes" id="UP000007382">
    <property type="component" value="Chromosome"/>
</dbReference>
<dbReference type="PATRIC" id="fig|1162668.3.peg.814"/>
<dbReference type="KEGG" id="lfc:LFE_0703"/>
<dbReference type="GO" id="GO:0005829">
    <property type="term" value="C:cytosol"/>
    <property type="evidence" value="ECO:0007669"/>
    <property type="project" value="TreeGrafter"/>
</dbReference>
<evidence type="ECO:0000256" key="3">
    <source>
        <dbReference type="HAMAP-Rule" id="MF_00632"/>
    </source>
</evidence>
<dbReference type="InterPro" id="IPR035571">
    <property type="entry name" value="UPF0234-like_C"/>
</dbReference>
<comment type="similarity">
    <text evidence="2 3">Belongs to the YajQ family.</text>
</comment>
<dbReference type="Gene3D" id="3.30.70.990">
    <property type="entry name" value="YajQ-like, domain 2"/>
    <property type="match status" value="1"/>
</dbReference>
<evidence type="ECO:0000313" key="5">
    <source>
        <dbReference type="Proteomes" id="UP000007382"/>
    </source>
</evidence>
<dbReference type="InterPro" id="IPR036183">
    <property type="entry name" value="YajQ-like_sf"/>
</dbReference>
<dbReference type="SUPFAM" id="SSF89963">
    <property type="entry name" value="YajQ-like"/>
    <property type="match status" value="2"/>
</dbReference>
<evidence type="ECO:0000313" key="4">
    <source>
        <dbReference type="EMBL" id="BAM06418.1"/>
    </source>
</evidence>
<dbReference type="Pfam" id="PF04461">
    <property type="entry name" value="YajQ"/>
    <property type="match status" value="1"/>
</dbReference>
<accession>I0IMB9</accession>
<dbReference type="PANTHER" id="PTHR30476">
    <property type="entry name" value="UPF0234 PROTEIN YAJQ"/>
    <property type="match status" value="1"/>
</dbReference>
<dbReference type="eggNOG" id="COG1666">
    <property type="taxonomic scope" value="Bacteria"/>
</dbReference>
<dbReference type="RefSeq" id="WP_014448910.1">
    <property type="nucleotide sequence ID" value="NC_017094.1"/>
</dbReference>
<keyword evidence="5" id="KW-1185">Reference proteome</keyword>
<organism evidence="4 5">
    <name type="scientific">Leptospirillum ferrooxidans (strain C2-3)</name>
    <dbReference type="NCBI Taxonomy" id="1162668"/>
    <lineage>
        <taxon>Bacteria</taxon>
        <taxon>Pseudomonadati</taxon>
        <taxon>Nitrospirota</taxon>
        <taxon>Nitrospiria</taxon>
        <taxon>Nitrospirales</taxon>
        <taxon>Nitrospiraceae</taxon>
        <taxon>Leptospirillum</taxon>
    </lineage>
</organism>
<dbReference type="EMBL" id="AP012342">
    <property type="protein sequence ID" value="BAM06418.1"/>
    <property type="molecule type" value="Genomic_DNA"/>
</dbReference>
<reference evidence="4 5" key="1">
    <citation type="journal article" date="2012" name="J. Bacteriol.">
        <title>Complete Genome Sequence of Leptospirillum ferrooxidans Strain C2-3, Isolated from a Fresh Volcanic Ash Deposit on the Island of Miyake, Japan.</title>
        <authorList>
            <person name="Fujimura R."/>
            <person name="Sato Y."/>
            <person name="Nishizawa T."/>
            <person name="Oshima K."/>
            <person name="Kim S.-W."/>
            <person name="Hattori M."/>
            <person name="Kamijo T."/>
            <person name="Ohta H."/>
        </authorList>
    </citation>
    <scope>NUCLEOTIDE SEQUENCE [LARGE SCALE GENOMIC DNA]</scope>
    <source>
        <strain evidence="4 5">C2-3</strain>
    </source>
</reference>
<dbReference type="GO" id="GO:0000166">
    <property type="term" value="F:nucleotide binding"/>
    <property type="evidence" value="ECO:0007669"/>
    <property type="project" value="UniProtKB-UniRule"/>
</dbReference>
<reference evidence="5" key="2">
    <citation type="submission" date="2012-03" db="EMBL/GenBank/DDBJ databases">
        <title>The complete genome sequence of the pioneer microbe on fresh volcanic deposit, Leptospirillum ferrooxidans strain C2-3.</title>
        <authorList>
            <person name="Fujimura R."/>
            <person name="Sato Y."/>
            <person name="Nishizawa T."/>
            <person name="Nanba K."/>
            <person name="Oshima K."/>
            <person name="Hattori M."/>
            <person name="Kamijo T."/>
            <person name="Ohta H."/>
        </authorList>
    </citation>
    <scope>NUCLEOTIDE SEQUENCE [LARGE SCALE GENOMIC DNA]</scope>
    <source>
        <strain evidence="5">C2-3</strain>
    </source>
</reference>
<dbReference type="Gene3D" id="3.30.70.860">
    <property type="match status" value="1"/>
</dbReference>
<dbReference type="STRING" id="1162668.LFE_0703"/>
<keyword evidence="1 3" id="KW-0547">Nucleotide-binding</keyword>
<dbReference type="CDD" id="cd11740">
    <property type="entry name" value="YajQ_like"/>
    <property type="match status" value="1"/>
</dbReference>
<gene>
    <name evidence="4" type="ordered locus">LFE_0703</name>
</gene>
<proteinExistence type="inferred from homology"/>
<dbReference type="PANTHER" id="PTHR30476:SF0">
    <property type="entry name" value="UPF0234 PROTEIN YAJQ"/>
    <property type="match status" value="1"/>
</dbReference>
<dbReference type="AlphaFoldDB" id="I0IMB9"/>
<dbReference type="HOGENOM" id="CLU_099839_1_0_0"/>
<comment type="function">
    <text evidence="3">Nucleotide-binding protein.</text>
</comment>
<dbReference type="InterPro" id="IPR007551">
    <property type="entry name" value="YajQ/Smlt4090-like"/>
</dbReference>
<sequence length="163" mass="18627">MASEMSFDIVSKVDMQEAKNAVEQTNKEILTRFDLKDTKSEVKWDKSDLVLEAKDAHKLKSVNEILDSKCLRRGISLKNLDKEKVEEALGGTARQRIRFKQGLSSEIAKEVVKEIKSSKLKVQPQVQGEMVRVSGKSRDDLQEVIQILKNKDFGIDLQFTNYR</sequence>
<evidence type="ECO:0000256" key="1">
    <source>
        <dbReference type="ARBA" id="ARBA00022741"/>
    </source>
</evidence>
<dbReference type="InterPro" id="IPR035570">
    <property type="entry name" value="UPF0234_N"/>
</dbReference>
<dbReference type="HAMAP" id="MF_00632">
    <property type="entry name" value="UPF0234"/>
    <property type="match status" value="1"/>
</dbReference>
<dbReference type="NCBIfam" id="NF003819">
    <property type="entry name" value="PRK05412.1"/>
    <property type="match status" value="1"/>
</dbReference>
<dbReference type="OrthoDB" id="9801447at2"/>
<name>I0IMB9_LEPFC</name>
<protein>
    <recommendedName>
        <fullName evidence="3">Nucleotide-binding protein LFE_0703</fullName>
    </recommendedName>
</protein>
<evidence type="ECO:0000256" key="2">
    <source>
        <dbReference type="ARBA" id="ARBA00093450"/>
    </source>
</evidence>